<organism evidence="2 3">
    <name type="scientific">Rhizophlyctis rosea</name>
    <dbReference type="NCBI Taxonomy" id="64517"/>
    <lineage>
        <taxon>Eukaryota</taxon>
        <taxon>Fungi</taxon>
        <taxon>Fungi incertae sedis</taxon>
        <taxon>Chytridiomycota</taxon>
        <taxon>Chytridiomycota incertae sedis</taxon>
        <taxon>Chytridiomycetes</taxon>
        <taxon>Rhizophlyctidales</taxon>
        <taxon>Rhizophlyctidaceae</taxon>
        <taxon>Rhizophlyctis</taxon>
    </lineage>
</organism>
<evidence type="ECO:0000256" key="1">
    <source>
        <dbReference type="SAM" id="MobiDB-lite"/>
    </source>
</evidence>
<name>A0AAD5S9P6_9FUNG</name>
<sequence length="753" mass="83388">MGMGRLSDVVQPGKEIMSDQDGERELQEFDDGIIVDEQQTAFIGAIDAAVTAEAAPLFRVPVDGPAVLIAPVLSNESNNGTNCPTHPLPTSGIRHGQEYASSRLRMFQQSEEEVQKTRDSIAAVAGRRLSPATAAIINNTRQLLAGFLVNQHQADVRSPLETAVIGDPRESLKYFAGVLYGAKYEDGGRIYVYHGAVTHVVNAYIVMRRDVKSFYQHGEPLMKAARREALAVLADYRAADPDFALEPLVKRPIDPATALVMFDEIDQRIRASPLRSKTAFLRSKIALVILQHFGVRPSSSAVRSEFDITRHVLTWDGIELRLDAVGFITGQVKFRSMKGKHWKNPHFSEKKTFSYVNDLRLDLGAAILAWGCHLGVFQAGDVDDVMRTGVFVVKPDWQSRPLLCCLRSDRSVEPDSPMSTHSYLEMVKNAANDIGINPLEVSPKSFRRAMADMAGSFSHEAAQTALNHRRGSAITDLHYSSGARTMDYGALQRGENPFMDTQGHYLLLDRAPRPCPAPNAAQLREFRQKDRQYAELMAMCAKAGLDALLGADENDVPVEEYEGQECGGIEAQGEDQSLSKVLPNTSDGKEAHYRKIRKAFLSRTLREAQRKLYTDYYVEQIQLNYEDPSRIPAATELGIYPDGTFLTSSWRLEGAENVPPAMDIRLRNGDLLVGYVKGLLHTASDALAQRRGNLRAAAVQKDGSWTVACDYQGCEFVTKGAKTQQACIKMMSVHKSKVHVKAFTCPVEDCSFM</sequence>
<dbReference type="EMBL" id="JADGJD010000854">
    <property type="protein sequence ID" value="KAJ3048055.1"/>
    <property type="molecule type" value="Genomic_DNA"/>
</dbReference>
<proteinExistence type="predicted"/>
<protein>
    <submittedName>
        <fullName evidence="2">Uncharacterized protein</fullName>
    </submittedName>
</protein>
<evidence type="ECO:0000313" key="2">
    <source>
        <dbReference type="EMBL" id="KAJ3048055.1"/>
    </source>
</evidence>
<reference evidence="2" key="1">
    <citation type="submission" date="2020-05" db="EMBL/GenBank/DDBJ databases">
        <title>Phylogenomic resolution of chytrid fungi.</title>
        <authorList>
            <person name="Stajich J.E."/>
            <person name="Amses K."/>
            <person name="Simmons R."/>
            <person name="Seto K."/>
            <person name="Myers J."/>
            <person name="Bonds A."/>
            <person name="Quandt C.A."/>
            <person name="Barry K."/>
            <person name="Liu P."/>
            <person name="Grigoriev I."/>
            <person name="Longcore J.E."/>
            <person name="James T.Y."/>
        </authorList>
    </citation>
    <scope>NUCLEOTIDE SEQUENCE</scope>
    <source>
        <strain evidence="2">JEL0318</strain>
    </source>
</reference>
<keyword evidence="3" id="KW-1185">Reference proteome</keyword>
<feature type="region of interest" description="Disordered" evidence="1">
    <location>
        <begin position="1"/>
        <end position="21"/>
    </location>
</feature>
<gene>
    <name evidence="2" type="ORF">HK097_010921</name>
</gene>
<dbReference type="Proteomes" id="UP001212841">
    <property type="component" value="Unassembled WGS sequence"/>
</dbReference>
<accession>A0AAD5S9P6</accession>
<evidence type="ECO:0000313" key="3">
    <source>
        <dbReference type="Proteomes" id="UP001212841"/>
    </source>
</evidence>
<comment type="caution">
    <text evidence="2">The sequence shown here is derived from an EMBL/GenBank/DDBJ whole genome shotgun (WGS) entry which is preliminary data.</text>
</comment>
<dbReference type="AlphaFoldDB" id="A0AAD5S9P6"/>